<reference evidence="1 2" key="1">
    <citation type="journal article" date="2018" name="Plant J.">
        <title>Genome sequences of Chlorella sorokiniana UTEX 1602 and Micractinium conductrix SAG 241.80: implications to maltose excretion by a green alga.</title>
        <authorList>
            <person name="Arriola M.B."/>
            <person name="Velmurugan N."/>
            <person name="Zhang Y."/>
            <person name="Plunkett M.H."/>
            <person name="Hondzo H."/>
            <person name="Barney B.M."/>
        </authorList>
    </citation>
    <scope>NUCLEOTIDE SEQUENCE [LARGE SCALE GENOMIC DNA]</scope>
    <source>
        <strain evidence="1 2">SAG 241.80</strain>
    </source>
</reference>
<gene>
    <name evidence="1" type="ORF">C2E20_3430</name>
</gene>
<protein>
    <submittedName>
        <fullName evidence="1">Uncharacterized protein</fullName>
    </submittedName>
</protein>
<dbReference type="Pfam" id="PF18758">
    <property type="entry name" value="KDZ"/>
    <property type="match status" value="1"/>
</dbReference>
<dbReference type="EMBL" id="LHPF02000007">
    <property type="protein sequence ID" value="PSC73496.1"/>
    <property type="molecule type" value="Genomic_DNA"/>
</dbReference>
<proteinExistence type="predicted"/>
<dbReference type="Proteomes" id="UP000239649">
    <property type="component" value="Unassembled WGS sequence"/>
</dbReference>
<accession>A0A2P6VHC1</accession>
<dbReference type="InterPro" id="IPR040521">
    <property type="entry name" value="KDZ"/>
</dbReference>
<evidence type="ECO:0000313" key="2">
    <source>
        <dbReference type="Proteomes" id="UP000239649"/>
    </source>
</evidence>
<keyword evidence="2" id="KW-1185">Reference proteome</keyword>
<evidence type="ECO:0000313" key="1">
    <source>
        <dbReference type="EMBL" id="PSC73496.1"/>
    </source>
</evidence>
<name>A0A2P6VHC1_9CHLO</name>
<comment type="caution">
    <text evidence="1">The sequence shown here is derived from an EMBL/GenBank/DDBJ whole genome shotgun (WGS) entry which is preliminary data.</text>
</comment>
<dbReference type="OrthoDB" id="544270at2759"/>
<sequence length="808" mass="87566">MRFAPLCAASLRQDLEQHVGTVQQRVRAAAEELVRAPVHVGCTASAGSACCLAVHSWRRVLLVTLIGTGAISIPTLKCTPCGAEFDLPPILVSCYVQTPVAASNWYDGWVVRFHGLLVKKSVATHSFAAVLEEVAAEAEACQAEPRRTLPIEPKTFGPAMRCGRLQQHKASLPQTSGANIFGSSIFGECAACSGHLLREPEAAAGAWPAPSIAAGSVLAGAQAGGAAAAAQADAAGSQQVSGALDVGVTAPSNTQHGHCLLAELPLNVPLPQWRPAPGVERAQRPLAFNADSNAKLTHLAECGRAITAAHERGKLDPELSAYMGRMRQMAEKLQISRAGSDEPDEGEAASCDAQLTCARETAKRSGVQLDERNVCGAVCSHGVPIRQLFMSSPAHENFSQYKAMVALALHHVPELEVGHNLDCQLQFNAMFGNGLGRAFGEGIEQLWACVAKPLQRITRYEALPHRVVTLELALHATAMSKWERCFDLLVQTQRITKRHEAQLHADLEALQAEAAAAGFNIDPSGAFALPESAATKLTTAQQYVQKLSIKVMHERLTSQGGIAIASLDSNAGRSLAAQVNDPSFMNKLERQLRPLRHQLGIGEGLDWSPDSAEYQEAAAGLRDTMLRNAETRVERHVAFLAALQADRSAEAHSGHTSALIRSRVQYRVKTIRELMAVWESWQRFGQPPGFEPPQWDEADVFSNVLPWTVASPAHGMTEQHLRYKVYCAAQELQRCQEELRFLPQDAVNTLQYFEWQQQQLSAALQAVNPQLGCAAGRAHMLRAWQARIFHLQQQALDAFVKAGWVVCG</sequence>
<organism evidence="1 2">
    <name type="scientific">Micractinium conductrix</name>
    <dbReference type="NCBI Taxonomy" id="554055"/>
    <lineage>
        <taxon>Eukaryota</taxon>
        <taxon>Viridiplantae</taxon>
        <taxon>Chlorophyta</taxon>
        <taxon>core chlorophytes</taxon>
        <taxon>Trebouxiophyceae</taxon>
        <taxon>Chlorellales</taxon>
        <taxon>Chlorellaceae</taxon>
        <taxon>Chlorella clade</taxon>
        <taxon>Micractinium</taxon>
    </lineage>
</organism>
<dbReference type="AlphaFoldDB" id="A0A2P6VHC1"/>